<comment type="caution">
    <text evidence="8">The sequence shown here is derived from an EMBL/GenBank/DDBJ whole genome shotgun (WGS) entry which is preliminary data.</text>
</comment>
<keyword evidence="4 6" id="KW-1133">Transmembrane helix</keyword>
<dbReference type="CDD" id="cd17502">
    <property type="entry name" value="MFS_Azr1_MDR_like"/>
    <property type="match status" value="1"/>
</dbReference>
<feature type="transmembrane region" description="Helical" evidence="6">
    <location>
        <begin position="392"/>
        <end position="410"/>
    </location>
</feature>
<evidence type="ECO:0000256" key="1">
    <source>
        <dbReference type="ARBA" id="ARBA00004141"/>
    </source>
</evidence>
<proteinExistence type="predicted"/>
<evidence type="ECO:0000313" key="8">
    <source>
        <dbReference type="EMBL" id="KAK0731966.1"/>
    </source>
</evidence>
<dbReference type="GO" id="GO:0005886">
    <property type="term" value="C:plasma membrane"/>
    <property type="evidence" value="ECO:0007669"/>
    <property type="project" value="TreeGrafter"/>
</dbReference>
<dbReference type="PANTHER" id="PTHR23501">
    <property type="entry name" value="MAJOR FACILITATOR SUPERFAMILY"/>
    <property type="match status" value="1"/>
</dbReference>
<sequence length="537" mass="56715">MSSGPLPASSAVCDPEKAHISTTTSRLAEYPKGVRLGLIITSLAAAVFLCALDETIIATAIPKITDDFKSINDIGWYGSAYFLTFASFRLIFGKLFTFYSIKHVFLWSIFIFEVGSLVCAVAHASPVFIAGRAIAGLGSAGINAGFIIILAASLPLERRPMFVSSYSGMYGIASVVAPLMGGAFTTHLTWRWCFYINLPIGAAAMAATAFCLRPPSRDEVSATWREKMAQMDLLGTAVLVPGTVCLLLALQWGGSVHAWNSPTLIGLLVTMAVAAVCFIGIQIWKQDQGTVPPRIAKQRSVACSTIYVFCAGGALNLFQYFPPIWFQAIKGMTAFDSGTRILPTTLGTVVFSLVAGFGVSRCGYYTPFMIAGAALLLISTCLTSTWQPSASNATIIGYQIIFGAGAGLGIQQSHTAAQTVLADKDVPTGAVVLIFAQILGGTIWLSAGQNILTSHLLAGLSQVLPDLDIQSILDTGATGLRGAVGPGREDVAILAYNYALTRTFLCAVGLAAAAFVVSLGMEWRSTKPPKPDSDDSG</sequence>
<dbReference type="Gene3D" id="1.20.1250.20">
    <property type="entry name" value="MFS general substrate transporter like domains"/>
    <property type="match status" value="1"/>
</dbReference>
<dbReference type="PROSITE" id="PS50850">
    <property type="entry name" value="MFS"/>
    <property type="match status" value="1"/>
</dbReference>
<keyword evidence="2" id="KW-0813">Transport</keyword>
<reference evidence="8" key="1">
    <citation type="submission" date="2023-06" db="EMBL/GenBank/DDBJ databases">
        <title>Genome-scale phylogeny and comparative genomics of the fungal order Sordariales.</title>
        <authorList>
            <consortium name="Lawrence Berkeley National Laboratory"/>
            <person name="Hensen N."/>
            <person name="Bonometti L."/>
            <person name="Westerberg I."/>
            <person name="Brannstrom I.O."/>
            <person name="Guillou S."/>
            <person name="Cros-Aarteil S."/>
            <person name="Calhoun S."/>
            <person name="Haridas S."/>
            <person name="Kuo A."/>
            <person name="Mondo S."/>
            <person name="Pangilinan J."/>
            <person name="Riley R."/>
            <person name="Labutti K."/>
            <person name="Andreopoulos B."/>
            <person name="Lipzen A."/>
            <person name="Chen C."/>
            <person name="Yanf M."/>
            <person name="Daum C."/>
            <person name="Ng V."/>
            <person name="Clum A."/>
            <person name="Steindorff A."/>
            <person name="Ohm R."/>
            <person name="Martin F."/>
            <person name="Silar P."/>
            <person name="Natvig D."/>
            <person name="Lalanne C."/>
            <person name="Gautier V."/>
            <person name="Ament-Velasquez S.L."/>
            <person name="Kruys A."/>
            <person name="Hutchinson M.I."/>
            <person name="Powell A.J."/>
            <person name="Barry K."/>
            <person name="Miller A.N."/>
            <person name="Grigoriev I.V."/>
            <person name="Debuchy R."/>
            <person name="Gladieux P."/>
            <person name="Thoren M.H."/>
            <person name="Johannesson H."/>
        </authorList>
    </citation>
    <scope>NUCLEOTIDE SEQUENCE</scope>
    <source>
        <strain evidence="8">SMH4607-1</strain>
    </source>
</reference>
<dbReference type="Proteomes" id="UP001172102">
    <property type="component" value="Unassembled WGS sequence"/>
</dbReference>
<feature type="transmembrane region" description="Helical" evidence="6">
    <location>
        <begin position="36"/>
        <end position="62"/>
    </location>
</feature>
<feature type="transmembrane region" description="Helical" evidence="6">
    <location>
        <begin position="168"/>
        <end position="188"/>
    </location>
</feature>
<keyword evidence="9" id="KW-1185">Reference proteome</keyword>
<dbReference type="FunFam" id="1.20.1720.10:FF:000012">
    <property type="entry name" value="MFS toxin efflux pump (AflT)"/>
    <property type="match status" value="1"/>
</dbReference>
<dbReference type="AlphaFoldDB" id="A0AA40BD37"/>
<name>A0AA40BD37_9PEZI</name>
<dbReference type="InterPro" id="IPR036259">
    <property type="entry name" value="MFS_trans_sf"/>
</dbReference>
<evidence type="ECO:0000256" key="3">
    <source>
        <dbReference type="ARBA" id="ARBA00022692"/>
    </source>
</evidence>
<feature type="transmembrane region" description="Helical" evidence="6">
    <location>
        <begin position="301"/>
        <end position="321"/>
    </location>
</feature>
<dbReference type="SUPFAM" id="SSF103473">
    <property type="entry name" value="MFS general substrate transporter"/>
    <property type="match status" value="1"/>
</dbReference>
<feature type="transmembrane region" description="Helical" evidence="6">
    <location>
        <begin position="74"/>
        <end position="92"/>
    </location>
</feature>
<feature type="transmembrane region" description="Helical" evidence="6">
    <location>
        <begin position="264"/>
        <end position="281"/>
    </location>
</feature>
<keyword evidence="3 6" id="KW-0812">Transmembrane</keyword>
<feature type="transmembrane region" description="Helical" evidence="6">
    <location>
        <begin position="341"/>
        <end position="359"/>
    </location>
</feature>
<dbReference type="GO" id="GO:0022857">
    <property type="term" value="F:transmembrane transporter activity"/>
    <property type="evidence" value="ECO:0007669"/>
    <property type="project" value="InterPro"/>
</dbReference>
<dbReference type="EMBL" id="JAUKUA010000001">
    <property type="protein sequence ID" value="KAK0731966.1"/>
    <property type="molecule type" value="Genomic_DNA"/>
</dbReference>
<protein>
    <submittedName>
        <fullName evidence="8">Major facilitator superfamily transporter</fullName>
    </submittedName>
</protein>
<feature type="domain" description="Major facilitator superfamily (MFS) profile" evidence="7">
    <location>
        <begin position="39"/>
        <end position="526"/>
    </location>
</feature>
<feature type="transmembrane region" description="Helical" evidence="6">
    <location>
        <begin position="430"/>
        <end position="447"/>
    </location>
</feature>
<evidence type="ECO:0000256" key="5">
    <source>
        <dbReference type="ARBA" id="ARBA00023136"/>
    </source>
</evidence>
<evidence type="ECO:0000256" key="4">
    <source>
        <dbReference type="ARBA" id="ARBA00022989"/>
    </source>
</evidence>
<dbReference type="InterPro" id="IPR011701">
    <property type="entry name" value="MFS"/>
</dbReference>
<feature type="transmembrane region" description="Helical" evidence="6">
    <location>
        <begin position="134"/>
        <end position="156"/>
    </location>
</feature>
<feature type="transmembrane region" description="Helical" evidence="6">
    <location>
        <begin position="499"/>
        <end position="521"/>
    </location>
</feature>
<evidence type="ECO:0000256" key="2">
    <source>
        <dbReference type="ARBA" id="ARBA00022448"/>
    </source>
</evidence>
<comment type="subcellular location">
    <subcellularLocation>
        <location evidence="1">Membrane</location>
        <topology evidence="1">Multi-pass membrane protein</topology>
    </subcellularLocation>
</comment>
<feature type="transmembrane region" description="Helical" evidence="6">
    <location>
        <begin position="194"/>
        <end position="212"/>
    </location>
</feature>
<feature type="transmembrane region" description="Helical" evidence="6">
    <location>
        <begin position="366"/>
        <end position="386"/>
    </location>
</feature>
<evidence type="ECO:0000313" key="9">
    <source>
        <dbReference type="Proteomes" id="UP001172102"/>
    </source>
</evidence>
<accession>A0AA40BD37</accession>
<feature type="transmembrane region" description="Helical" evidence="6">
    <location>
        <begin position="233"/>
        <end position="252"/>
    </location>
</feature>
<organism evidence="8 9">
    <name type="scientific">Lasiosphaeris hirsuta</name>
    <dbReference type="NCBI Taxonomy" id="260670"/>
    <lineage>
        <taxon>Eukaryota</taxon>
        <taxon>Fungi</taxon>
        <taxon>Dikarya</taxon>
        <taxon>Ascomycota</taxon>
        <taxon>Pezizomycotina</taxon>
        <taxon>Sordariomycetes</taxon>
        <taxon>Sordariomycetidae</taxon>
        <taxon>Sordariales</taxon>
        <taxon>Lasiosphaeriaceae</taxon>
        <taxon>Lasiosphaeris</taxon>
    </lineage>
</organism>
<feature type="transmembrane region" description="Helical" evidence="6">
    <location>
        <begin position="104"/>
        <end position="128"/>
    </location>
</feature>
<evidence type="ECO:0000259" key="7">
    <source>
        <dbReference type="PROSITE" id="PS50850"/>
    </source>
</evidence>
<evidence type="ECO:0000256" key="6">
    <source>
        <dbReference type="SAM" id="Phobius"/>
    </source>
</evidence>
<keyword evidence="5 6" id="KW-0472">Membrane</keyword>
<dbReference type="FunFam" id="1.20.1250.20:FF:000196">
    <property type="entry name" value="MFS toxin efflux pump (AflT)"/>
    <property type="match status" value="1"/>
</dbReference>
<dbReference type="InterPro" id="IPR020846">
    <property type="entry name" value="MFS_dom"/>
</dbReference>
<dbReference type="Pfam" id="PF07690">
    <property type="entry name" value="MFS_1"/>
    <property type="match status" value="1"/>
</dbReference>
<dbReference type="PRINTS" id="PR01036">
    <property type="entry name" value="TCRTETB"/>
</dbReference>
<dbReference type="PANTHER" id="PTHR23501:SF201">
    <property type="entry name" value="MFS AFLATOXIN EFFLUX PUMP"/>
    <property type="match status" value="1"/>
</dbReference>
<dbReference type="Gene3D" id="1.20.1720.10">
    <property type="entry name" value="Multidrug resistance protein D"/>
    <property type="match status" value="1"/>
</dbReference>
<gene>
    <name evidence="8" type="ORF">B0H67DRAFT_477461</name>
</gene>